<evidence type="ECO:0000313" key="1">
    <source>
        <dbReference type="EMBL" id="KAK0506894.1"/>
    </source>
</evidence>
<keyword evidence="2" id="KW-1185">Reference proteome</keyword>
<accession>A0AA39V171</accession>
<evidence type="ECO:0000313" key="2">
    <source>
        <dbReference type="Proteomes" id="UP001166286"/>
    </source>
</evidence>
<comment type="caution">
    <text evidence="1">The sequence shown here is derived from an EMBL/GenBank/DDBJ whole genome shotgun (WGS) entry which is preliminary data.</text>
</comment>
<sequence>MATDAHTALTTDPLGPNVAALAGYVFGTGSFTKATQVFNDITTKLNTGLSTDKTDPKQVIIYCDFSRLQTRENDERLWDPDTEQVVVVDQDYKKCNSRTAIGGSPAAYSTGNVDANTIQQIQLCPWYIASVSSSKTRLLKDFNLKGLASRIAAAGQKILGSTTAMDDTCGFDCTMLHELSHTRDGGKTNFGDNPPDVYGWKAITAAPSQEMADSIAYFGLGVAQINAGNIPQADGSLQAAPAP</sequence>
<protein>
    <recommendedName>
        <fullName evidence="3">Lysine-specific metallo-endopeptidase domain-containing protein</fullName>
    </recommendedName>
</protein>
<reference evidence="1" key="1">
    <citation type="submission" date="2023-03" db="EMBL/GenBank/DDBJ databases">
        <title>Complete genome of Cladonia borealis.</title>
        <authorList>
            <person name="Park H."/>
        </authorList>
    </citation>
    <scope>NUCLEOTIDE SEQUENCE</scope>
    <source>
        <strain evidence="1">ANT050790</strain>
    </source>
</reference>
<dbReference type="Gene3D" id="3.40.390.10">
    <property type="entry name" value="Collagenase (Catalytic Domain)"/>
    <property type="match status" value="1"/>
</dbReference>
<organism evidence="1 2">
    <name type="scientific">Cladonia borealis</name>
    <dbReference type="NCBI Taxonomy" id="184061"/>
    <lineage>
        <taxon>Eukaryota</taxon>
        <taxon>Fungi</taxon>
        <taxon>Dikarya</taxon>
        <taxon>Ascomycota</taxon>
        <taxon>Pezizomycotina</taxon>
        <taxon>Lecanoromycetes</taxon>
        <taxon>OSLEUM clade</taxon>
        <taxon>Lecanoromycetidae</taxon>
        <taxon>Lecanorales</taxon>
        <taxon>Lecanorineae</taxon>
        <taxon>Cladoniaceae</taxon>
        <taxon>Cladonia</taxon>
    </lineage>
</organism>
<dbReference type="Proteomes" id="UP001166286">
    <property type="component" value="Unassembled WGS sequence"/>
</dbReference>
<gene>
    <name evidence="1" type="ORF">JMJ35_010594</name>
</gene>
<dbReference type="AlphaFoldDB" id="A0AA39V171"/>
<name>A0AA39V171_9LECA</name>
<dbReference type="InterPro" id="IPR024079">
    <property type="entry name" value="MetalloPept_cat_dom_sf"/>
</dbReference>
<evidence type="ECO:0008006" key="3">
    <source>
        <dbReference type="Google" id="ProtNLM"/>
    </source>
</evidence>
<dbReference type="EMBL" id="JAFEKC020000026">
    <property type="protein sequence ID" value="KAK0506894.1"/>
    <property type="molecule type" value="Genomic_DNA"/>
</dbReference>
<proteinExistence type="predicted"/>
<dbReference type="GO" id="GO:0008237">
    <property type="term" value="F:metallopeptidase activity"/>
    <property type="evidence" value="ECO:0007669"/>
    <property type="project" value="InterPro"/>
</dbReference>